<dbReference type="AlphaFoldDB" id="A0A8B8GTE4"/>
<keyword evidence="1" id="KW-1185">Reference proteome</keyword>
<evidence type="ECO:0000313" key="2">
    <source>
        <dbReference type="RefSeq" id="XP_025425552.1"/>
    </source>
</evidence>
<dbReference type="Proteomes" id="UP000694846">
    <property type="component" value="Unplaced"/>
</dbReference>
<accession>A0A8B8GTE4</accession>
<reference evidence="2" key="1">
    <citation type="submission" date="2025-08" db="UniProtKB">
        <authorList>
            <consortium name="RefSeq"/>
        </authorList>
    </citation>
    <scope>IDENTIFICATION</scope>
    <source>
        <tissue evidence="2">Whole body</tissue>
    </source>
</reference>
<evidence type="ECO:0000313" key="1">
    <source>
        <dbReference type="Proteomes" id="UP000694846"/>
    </source>
</evidence>
<sequence>MPKVKTSNYRDLDILCLSLVAMMFLQLTCEAWTTTSTTERRLRTFENRIWRTICGPIYDSVNLTWRRKYNKELQDELGIASVISFIRGQKIQWLGHAMRRSEDDISRTIQNWKPMGMRPRGRPRKRWLGVVEEDLERLRVHIGGK</sequence>
<protein>
    <submittedName>
        <fullName evidence="2">Uncharacterized protein LOC112694330</fullName>
    </submittedName>
</protein>
<dbReference type="GeneID" id="112694330"/>
<dbReference type="RefSeq" id="XP_025425552.1">
    <property type="nucleotide sequence ID" value="XM_025569767.1"/>
</dbReference>
<dbReference type="OrthoDB" id="410404at2759"/>
<name>A0A8B8GTE4_9HEMI</name>
<gene>
    <name evidence="2" type="primary">LOC112694330</name>
</gene>
<proteinExistence type="predicted"/>
<organism evidence="1 2">
    <name type="scientific">Sipha flava</name>
    <name type="common">yellow sugarcane aphid</name>
    <dbReference type="NCBI Taxonomy" id="143950"/>
    <lineage>
        <taxon>Eukaryota</taxon>
        <taxon>Metazoa</taxon>
        <taxon>Ecdysozoa</taxon>
        <taxon>Arthropoda</taxon>
        <taxon>Hexapoda</taxon>
        <taxon>Insecta</taxon>
        <taxon>Pterygota</taxon>
        <taxon>Neoptera</taxon>
        <taxon>Paraneoptera</taxon>
        <taxon>Hemiptera</taxon>
        <taxon>Sternorrhyncha</taxon>
        <taxon>Aphidomorpha</taxon>
        <taxon>Aphidoidea</taxon>
        <taxon>Aphididae</taxon>
        <taxon>Sipha</taxon>
    </lineage>
</organism>